<proteinExistence type="predicted"/>
<evidence type="ECO:0000313" key="1">
    <source>
        <dbReference type="EMBL" id="OJT09183.1"/>
    </source>
</evidence>
<dbReference type="AlphaFoldDB" id="A0A1M2VNN6"/>
<sequence length="83" mass="9691">MSVDRAEEDGELSQALVRCLKSRTQRGCQPERLCLKLEYLRRPENEHLAGEDNARRVTFYTKALQGLVGELDLKLVNDYYRFD</sequence>
<protein>
    <submittedName>
        <fullName evidence="1">Uncharacterized protein</fullName>
    </submittedName>
</protein>
<dbReference type="Proteomes" id="UP000184267">
    <property type="component" value="Unassembled WGS sequence"/>
</dbReference>
<accession>A0A1M2VNN6</accession>
<comment type="caution">
    <text evidence="1">The sequence shown here is derived from an EMBL/GenBank/DDBJ whole genome shotgun (WGS) entry which is preliminary data.</text>
</comment>
<name>A0A1M2VNN6_TRAPU</name>
<evidence type="ECO:0000313" key="2">
    <source>
        <dbReference type="Proteomes" id="UP000184267"/>
    </source>
</evidence>
<keyword evidence="2" id="KW-1185">Reference proteome</keyword>
<gene>
    <name evidence="1" type="ORF">TRAPUB_14393</name>
</gene>
<dbReference type="EMBL" id="MNAD01000978">
    <property type="protein sequence ID" value="OJT09183.1"/>
    <property type="molecule type" value="Genomic_DNA"/>
</dbReference>
<reference evidence="1 2" key="1">
    <citation type="submission" date="2016-10" db="EMBL/GenBank/DDBJ databases">
        <title>Genome sequence of the basidiomycete white-rot fungus Trametes pubescens.</title>
        <authorList>
            <person name="Makela M.R."/>
            <person name="Granchi Z."/>
            <person name="Peng M."/>
            <person name="De Vries R.P."/>
            <person name="Grigoriev I."/>
            <person name="Riley R."/>
            <person name="Hilden K."/>
        </authorList>
    </citation>
    <scope>NUCLEOTIDE SEQUENCE [LARGE SCALE GENOMIC DNA]</scope>
    <source>
        <strain evidence="1 2">FBCC735</strain>
    </source>
</reference>
<organism evidence="1 2">
    <name type="scientific">Trametes pubescens</name>
    <name type="common">White-rot fungus</name>
    <dbReference type="NCBI Taxonomy" id="154538"/>
    <lineage>
        <taxon>Eukaryota</taxon>
        <taxon>Fungi</taxon>
        <taxon>Dikarya</taxon>
        <taxon>Basidiomycota</taxon>
        <taxon>Agaricomycotina</taxon>
        <taxon>Agaricomycetes</taxon>
        <taxon>Polyporales</taxon>
        <taxon>Polyporaceae</taxon>
        <taxon>Trametes</taxon>
    </lineage>
</organism>